<name>A0ABU9U9B2_9SPIR</name>
<feature type="domain" description="ACT" evidence="4">
    <location>
        <begin position="144"/>
        <end position="215"/>
    </location>
</feature>
<dbReference type="InterPro" id="IPR000644">
    <property type="entry name" value="CBS_dom"/>
</dbReference>
<evidence type="ECO:0000256" key="2">
    <source>
        <dbReference type="PROSITE-ProRule" id="PRU00703"/>
    </source>
</evidence>
<evidence type="ECO:0000259" key="3">
    <source>
        <dbReference type="PROSITE" id="PS51371"/>
    </source>
</evidence>
<feature type="domain" description="CBS" evidence="3">
    <location>
        <begin position="7"/>
        <end position="63"/>
    </location>
</feature>
<gene>
    <name evidence="5" type="ORF">WKV44_00695</name>
</gene>
<dbReference type="Gene3D" id="3.30.70.260">
    <property type="match status" value="1"/>
</dbReference>
<evidence type="ECO:0000259" key="4">
    <source>
        <dbReference type="PROSITE" id="PS51671"/>
    </source>
</evidence>
<dbReference type="SMART" id="SM00116">
    <property type="entry name" value="CBS"/>
    <property type="match status" value="2"/>
</dbReference>
<evidence type="ECO:0000313" key="6">
    <source>
        <dbReference type="Proteomes" id="UP001466331"/>
    </source>
</evidence>
<dbReference type="InterPro" id="IPR045865">
    <property type="entry name" value="ACT-like_dom_sf"/>
</dbReference>
<dbReference type="PROSITE" id="PS51671">
    <property type="entry name" value="ACT"/>
    <property type="match status" value="1"/>
</dbReference>
<evidence type="ECO:0000256" key="1">
    <source>
        <dbReference type="ARBA" id="ARBA00023122"/>
    </source>
</evidence>
<accession>A0ABU9U9B2</accession>
<dbReference type="Gene3D" id="3.10.580.10">
    <property type="entry name" value="CBS-domain"/>
    <property type="match status" value="1"/>
</dbReference>
<dbReference type="PANTHER" id="PTHR43080">
    <property type="entry name" value="CBS DOMAIN-CONTAINING PROTEIN CBSX3, MITOCHONDRIAL"/>
    <property type="match status" value="1"/>
</dbReference>
<dbReference type="InterPro" id="IPR051257">
    <property type="entry name" value="Diverse_CBS-Domain"/>
</dbReference>
<keyword evidence="6" id="KW-1185">Reference proteome</keyword>
<dbReference type="InterPro" id="IPR002912">
    <property type="entry name" value="ACT_dom"/>
</dbReference>
<dbReference type="Proteomes" id="UP001466331">
    <property type="component" value="Unassembled WGS sequence"/>
</dbReference>
<comment type="caution">
    <text evidence="5">The sequence shown here is derived from an EMBL/GenBank/DDBJ whole genome shotgun (WGS) entry which is preliminary data.</text>
</comment>
<dbReference type="InterPro" id="IPR046342">
    <property type="entry name" value="CBS_dom_sf"/>
</dbReference>
<dbReference type="CDD" id="cd04584">
    <property type="entry name" value="CBS_pair_AcuB_like"/>
    <property type="match status" value="1"/>
</dbReference>
<dbReference type="SUPFAM" id="SSF54631">
    <property type="entry name" value="CBS-domain pair"/>
    <property type="match status" value="1"/>
</dbReference>
<evidence type="ECO:0000313" key="5">
    <source>
        <dbReference type="EMBL" id="MEM5947054.1"/>
    </source>
</evidence>
<keyword evidence="1 2" id="KW-0129">CBS domain</keyword>
<protein>
    <submittedName>
        <fullName evidence="5">CBS and ACT domain-containing protein</fullName>
    </submittedName>
</protein>
<proteinExistence type="predicted"/>
<dbReference type="SUPFAM" id="SSF55021">
    <property type="entry name" value="ACT-like"/>
    <property type="match status" value="1"/>
</dbReference>
<sequence length="215" mass="23538">MRIKEIMTKNPVAVTADINILEAKELLKKEKIHRLPVTDSQGKIQGIIAEKDLLYVSPSPATTLNVYEMAGLLSKVKVRDIMTKDVITVNPESYIEDAARIMVDNNIGGLPVCMDDGLLVGIVTESDIFKRFVELFGTRKKGVRLTAVLPERKGELADISSVIANAGGNIISIATFLGETSQESLCIIKIEGLEENEVRKVTAPYLEKLVDIATV</sequence>
<reference evidence="5 6" key="1">
    <citation type="submission" date="2024-03" db="EMBL/GenBank/DDBJ databases">
        <title>Ignisphaera cupida sp. nov., a hyperthermophilic hydrolytic archaeon from a hot spring of Kamchatka, and proposal of Ignisphaeraceae fam. nov.</title>
        <authorList>
            <person name="Podosokorskaya O.A."/>
            <person name="Elcheninov A.G."/>
            <person name="Maltseva A.I."/>
            <person name="Zayulina K.S."/>
            <person name="Novikov A."/>
            <person name="Merkel A.Y."/>
        </authorList>
    </citation>
    <scope>NUCLEOTIDE SEQUENCE [LARGE SCALE GENOMIC DNA]</scope>
    <source>
        <strain evidence="5 6">38H-sp</strain>
    </source>
</reference>
<feature type="domain" description="CBS" evidence="3">
    <location>
        <begin position="82"/>
        <end position="141"/>
    </location>
</feature>
<dbReference type="EMBL" id="JBCHKQ010000001">
    <property type="protein sequence ID" value="MEM5947054.1"/>
    <property type="molecule type" value="Genomic_DNA"/>
</dbReference>
<dbReference type="RefSeq" id="WP_420068508.1">
    <property type="nucleotide sequence ID" value="NZ_JBCHKQ010000001.1"/>
</dbReference>
<organism evidence="5 6">
    <name type="scientific">Rarispira pelagica</name>
    <dbReference type="NCBI Taxonomy" id="3141764"/>
    <lineage>
        <taxon>Bacteria</taxon>
        <taxon>Pseudomonadati</taxon>
        <taxon>Spirochaetota</taxon>
        <taxon>Spirochaetia</taxon>
        <taxon>Winmispirales</taxon>
        <taxon>Winmispiraceae</taxon>
        <taxon>Rarispira</taxon>
    </lineage>
</organism>
<dbReference type="PROSITE" id="PS51371">
    <property type="entry name" value="CBS"/>
    <property type="match status" value="2"/>
</dbReference>
<dbReference type="PANTHER" id="PTHR43080:SF2">
    <property type="entry name" value="CBS DOMAIN-CONTAINING PROTEIN"/>
    <property type="match status" value="1"/>
</dbReference>
<dbReference type="Pfam" id="PF00571">
    <property type="entry name" value="CBS"/>
    <property type="match status" value="2"/>
</dbReference>